<evidence type="ECO:0000313" key="2">
    <source>
        <dbReference type="EMBL" id="KWV14938.1"/>
    </source>
</evidence>
<dbReference type="InterPro" id="IPR002372">
    <property type="entry name" value="PQQ_rpt_dom"/>
</dbReference>
<dbReference type="EMBL" id="LNTA01000078">
    <property type="protein sequence ID" value="KWV14938.1"/>
    <property type="molecule type" value="Genomic_DNA"/>
</dbReference>
<dbReference type="Gene3D" id="2.140.10.10">
    <property type="entry name" value="Quinoprotein alcohol dehydrogenase-like superfamily"/>
    <property type="match status" value="1"/>
</dbReference>
<sequence>MLLAQLCRPKPITGTGVAFALDAASGRELWSFDARISRGKHYSDPAARGVRFWRDAQAVTARAASASCSAPWTRG</sequence>
<name>A0A109HMA6_XANCT</name>
<dbReference type="SUPFAM" id="SSF50998">
    <property type="entry name" value="Quinoprotein alcohol dehydrogenase-like"/>
    <property type="match status" value="1"/>
</dbReference>
<dbReference type="AlphaFoldDB" id="A0A109HMA6"/>
<reference evidence="2 3" key="1">
    <citation type="submission" date="2015-11" db="EMBL/GenBank/DDBJ databases">
        <title>Long Read and Single Molecule DNA Sequencing Simplifies Genome Assembly and TAL Effector Gene Analysis of Xanthomonas translucens.</title>
        <authorList>
            <person name="Peng Z."/>
            <person name="Hu Y."/>
            <person name="Xie J."/>
            <person name="Potnis N."/>
            <person name="Akhunova A."/>
            <person name="Jones J."/>
            <person name="Liu Z."/>
            <person name="White F."/>
            <person name="Liu S."/>
        </authorList>
    </citation>
    <scope>NUCLEOTIDE SEQUENCE [LARGE SCALE GENOMIC DNA]</scope>
    <source>
        <strain evidence="2 3">B1</strain>
    </source>
</reference>
<comment type="caution">
    <text evidence="2">The sequence shown here is derived from an EMBL/GenBank/DDBJ whole genome shotgun (WGS) entry which is preliminary data.</text>
</comment>
<dbReference type="Proteomes" id="UP000055854">
    <property type="component" value="Unassembled WGS sequence"/>
</dbReference>
<feature type="domain" description="Pyrrolo-quinoline quinone repeat" evidence="1">
    <location>
        <begin position="13"/>
        <end position="59"/>
    </location>
</feature>
<organism evidence="2 3">
    <name type="scientific">Xanthomonas campestris pv. translucens</name>
    <dbReference type="NCBI Taxonomy" id="343"/>
    <lineage>
        <taxon>Bacteria</taxon>
        <taxon>Pseudomonadati</taxon>
        <taxon>Pseudomonadota</taxon>
        <taxon>Gammaproteobacteria</taxon>
        <taxon>Lysobacterales</taxon>
        <taxon>Lysobacteraceae</taxon>
        <taxon>Xanthomonas</taxon>
        <taxon>Xanthomonas translucens group</taxon>
    </lineage>
</organism>
<dbReference type="Pfam" id="PF01011">
    <property type="entry name" value="PQQ"/>
    <property type="match status" value="1"/>
</dbReference>
<evidence type="ECO:0000259" key="1">
    <source>
        <dbReference type="Pfam" id="PF01011"/>
    </source>
</evidence>
<evidence type="ECO:0000313" key="3">
    <source>
        <dbReference type="Proteomes" id="UP000055854"/>
    </source>
</evidence>
<gene>
    <name evidence="2" type="ORF">ATB53_12665</name>
</gene>
<dbReference type="InterPro" id="IPR011047">
    <property type="entry name" value="Quinoprotein_ADH-like_sf"/>
</dbReference>
<accession>A0A109HMA6</accession>
<proteinExistence type="predicted"/>
<protein>
    <recommendedName>
        <fullName evidence="1">Pyrrolo-quinoline quinone repeat domain-containing protein</fullName>
    </recommendedName>
</protein>